<dbReference type="FunFam" id="3.20.20.70:FF:000062">
    <property type="entry name" value="Cytochrome b2, mitochondrial, putative"/>
    <property type="match status" value="1"/>
</dbReference>
<evidence type="ECO:0000256" key="4">
    <source>
        <dbReference type="ARBA" id="ARBA00022448"/>
    </source>
</evidence>
<keyword evidence="10" id="KW-0560">Oxidoreductase</keyword>
<evidence type="ECO:0000256" key="8">
    <source>
        <dbReference type="ARBA" id="ARBA00022723"/>
    </source>
</evidence>
<dbReference type="Pfam" id="PF00173">
    <property type="entry name" value="Cyt-b5"/>
    <property type="match status" value="1"/>
</dbReference>
<evidence type="ECO:0000256" key="20">
    <source>
        <dbReference type="ARBA" id="ARBA00078938"/>
    </source>
</evidence>
<dbReference type="EC" id="1.1.2.3" evidence="16"/>
<evidence type="ECO:0000256" key="1">
    <source>
        <dbReference type="ARBA" id="ARBA00001917"/>
    </source>
</evidence>
<keyword evidence="9" id="KW-0809">Transit peptide</keyword>
<dbReference type="InterPro" id="IPR008259">
    <property type="entry name" value="FMN_hydac_DH_AS"/>
</dbReference>
<dbReference type="PANTHER" id="PTHR10578:SF148">
    <property type="entry name" value="L-LACTATE DEHYDROGENASE (CYTOCHROME)"/>
    <property type="match status" value="1"/>
</dbReference>
<feature type="domain" description="Cytochrome b5 heme-binding" evidence="22">
    <location>
        <begin position="1"/>
        <end position="78"/>
    </location>
</feature>
<dbReference type="Pfam" id="PF01070">
    <property type="entry name" value="FMN_dh"/>
    <property type="match status" value="1"/>
</dbReference>
<dbReference type="STRING" id="4829.A0A163LZZ3"/>
<dbReference type="PROSITE" id="PS50255">
    <property type="entry name" value="CYTOCHROME_B5_2"/>
    <property type="match status" value="1"/>
</dbReference>
<evidence type="ECO:0000256" key="12">
    <source>
        <dbReference type="ARBA" id="ARBA00023128"/>
    </source>
</evidence>
<protein>
    <recommendedName>
        <fullName evidence="17">L-lactate dehydrogenase (cytochrome)</fullName>
        <ecNumber evidence="16">1.1.2.3</ecNumber>
    </recommendedName>
    <alternativeName>
        <fullName evidence="19">Cytochrome b2</fullName>
    </alternativeName>
    <alternativeName>
        <fullName evidence="18">Flavocytochrome b2</fullName>
    </alternativeName>
    <alternativeName>
        <fullName evidence="20">L-lactate ferricytochrome c oxidoreductase</fullName>
    </alternativeName>
</protein>
<dbReference type="AlphaFoldDB" id="A0A163LZZ3"/>
<comment type="similarity">
    <text evidence="14">In the C-terminal section; belongs to the FMN-dependent alpha-hydroxy acid dehydrogenase family.</text>
</comment>
<dbReference type="FunCoup" id="A0A163LZZ3">
    <property type="interactions" value="145"/>
</dbReference>
<evidence type="ECO:0000313" key="24">
    <source>
        <dbReference type="EMBL" id="SAL99958.1"/>
    </source>
</evidence>
<dbReference type="PRINTS" id="PR00363">
    <property type="entry name" value="CYTOCHROMEB5"/>
</dbReference>
<evidence type="ECO:0000256" key="3">
    <source>
        <dbReference type="ARBA" id="ARBA00011881"/>
    </source>
</evidence>
<evidence type="ECO:0000256" key="15">
    <source>
        <dbReference type="ARBA" id="ARBA00061589"/>
    </source>
</evidence>
<dbReference type="Gene3D" id="3.20.20.70">
    <property type="entry name" value="Aldolase class I"/>
    <property type="match status" value="1"/>
</dbReference>
<sequence length="495" mass="54860">MKAISSQELATHNTKDDIWVAIHGKVYDLTKFLPNHPGGQSVILKYAGQDATLAFEPIHPPDILSAYLSPRHCMGELDDITGTPPTVKKEARADEQVRIAREHMPRLDEMYNSFDFESVAKTVLKPVAWAYYSSGSDDEVSMRENHNAFHRIWLRPRVLVNVKELDVSTTMLGAPVSMPLYISATALGKLGHPDGELVLTRAAGQQKIIQMIPTLGSCSFDEMVNTALPAQTQWLQLYANSNRSISENLVRHAEKRGLKGLFVTVDAAQMGHREKDMRAKYSMEGPANVDEQLGVNQDEGTSKYVSSFIDPSLNWDDLTWLHGLTKMPIVLKGIQTPEDAVLAARHGCAGIVVSNHGGRQLDFSPSPIELLPGIMDALRVEGLDKDFEVYIDGGIRRGSDIFKAIALGAKGVGIGRPALYAMVTYGDSGVKKLLQLLHDELVMCMRLMGAPTIGHITSRMVDIRNLKDHFVQSPLDYLSHYTYEQMLPRAHHSKL</sequence>
<dbReference type="SUPFAM" id="SSF55856">
    <property type="entry name" value="Cytochrome b5-like heme/steroid binding domain"/>
    <property type="match status" value="1"/>
</dbReference>
<evidence type="ECO:0000256" key="21">
    <source>
        <dbReference type="RuleBase" id="RU362121"/>
    </source>
</evidence>
<dbReference type="GO" id="GO:0004460">
    <property type="term" value="F:L-lactate dehydrogenase (cytochrome) activity"/>
    <property type="evidence" value="ECO:0007669"/>
    <property type="project" value="UniProtKB-EC"/>
</dbReference>
<evidence type="ECO:0000256" key="11">
    <source>
        <dbReference type="ARBA" id="ARBA00023004"/>
    </source>
</evidence>
<dbReference type="InterPro" id="IPR001199">
    <property type="entry name" value="Cyt_B5-like_heme/steroid-bd"/>
</dbReference>
<proteinExistence type="inferred from homology"/>
<dbReference type="PANTHER" id="PTHR10578">
    <property type="entry name" value="S -2-HYDROXY-ACID OXIDASE-RELATED"/>
    <property type="match status" value="1"/>
</dbReference>
<dbReference type="Gene3D" id="3.10.120.10">
    <property type="entry name" value="Cytochrome b5-like heme/steroid binding domain"/>
    <property type="match status" value="1"/>
</dbReference>
<keyword evidence="7" id="KW-0288">FMN</keyword>
<dbReference type="InterPro" id="IPR036400">
    <property type="entry name" value="Cyt_B5-like_heme/steroid_sf"/>
</dbReference>
<comment type="catalytic activity">
    <reaction evidence="13">
        <text>(S)-lactate + 2 Fe(III)-[cytochrome c] = 2 Fe(II)-[cytochrome c] + pyruvate + 2 H(+)</text>
        <dbReference type="Rhea" id="RHEA:19909"/>
        <dbReference type="Rhea" id="RHEA-COMP:10350"/>
        <dbReference type="Rhea" id="RHEA-COMP:14399"/>
        <dbReference type="ChEBI" id="CHEBI:15361"/>
        <dbReference type="ChEBI" id="CHEBI:15378"/>
        <dbReference type="ChEBI" id="CHEBI:16651"/>
        <dbReference type="ChEBI" id="CHEBI:29033"/>
        <dbReference type="ChEBI" id="CHEBI:29034"/>
        <dbReference type="EC" id="1.1.2.3"/>
    </reaction>
    <physiologicalReaction direction="left-to-right" evidence="13">
        <dbReference type="Rhea" id="RHEA:19910"/>
    </physiologicalReaction>
</comment>
<comment type="cofactor">
    <cofactor evidence="1">
        <name>FMN</name>
        <dbReference type="ChEBI" id="CHEBI:58210"/>
    </cofactor>
</comment>
<keyword evidence="5 21" id="KW-0349">Heme</keyword>
<dbReference type="PROSITE" id="PS00191">
    <property type="entry name" value="CYTOCHROME_B5_1"/>
    <property type="match status" value="1"/>
</dbReference>
<keyword evidence="4" id="KW-0813">Transport</keyword>
<evidence type="ECO:0000256" key="6">
    <source>
        <dbReference type="ARBA" id="ARBA00022630"/>
    </source>
</evidence>
<dbReference type="FunFam" id="3.10.120.10:FF:000009">
    <property type="entry name" value="Cytochrome b2, mitochondrial, putative"/>
    <property type="match status" value="1"/>
</dbReference>
<dbReference type="EMBL" id="LT553043">
    <property type="protein sequence ID" value="SAL99958.1"/>
    <property type="molecule type" value="Genomic_DNA"/>
</dbReference>
<dbReference type="PROSITE" id="PS51349">
    <property type="entry name" value="FMN_HYDROXY_ACID_DH_2"/>
    <property type="match status" value="1"/>
</dbReference>
<keyword evidence="11 21" id="KW-0408">Iron</keyword>
<dbReference type="InterPro" id="IPR000262">
    <property type="entry name" value="FMN-dep_DH"/>
</dbReference>
<organism evidence="24">
    <name type="scientific">Absidia glauca</name>
    <name type="common">Pin mould</name>
    <dbReference type="NCBI Taxonomy" id="4829"/>
    <lineage>
        <taxon>Eukaryota</taxon>
        <taxon>Fungi</taxon>
        <taxon>Fungi incertae sedis</taxon>
        <taxon>Mucoromycota</taxon>
        <taxon>Mucoromycotina</taxon>
        <taxon>Mucoromycetes</taxon>
        <taxon>Mucorales</taxon>
        <taxon>Cunninghamellaceae</taxon>
        <taxon>Absidia</taxon>
    </lineage>
</organism>
<keyword evidence="12" id="KW-0496">Mitochondrion</keyword>
<evidence type="ECO:0000256" key="14">
    <source>
        <dbReference type="ARBA" id="ARBA00061137"/>
    </source>
</evidence>
<accession>A0A163LZZ3</accession>
<evidence type="ECO:0000256" key="17">
    <source>
        <dbReference type="ARBA" id="ARBA00068515"/>
    </source>
</evidence>
<evidence type="ECO:0000313" key="25">
    <source>
        <dbReference type="Proteomes" id="UP000078561"/>
    </source>
</evidence>
<dbReference type="InterPro" id="IPR037396">
    <property type="entry name" value="FMN_HAD"/>
</dbReference>
<dbReference type="GO" id="GO:0005758">
    <property type="term" value="C:mitochondrial intermembrane space"/>
    <property type="evidence" value="ECO:0007669"/>
    <property type="project" value="UniProtKB-SubCell"/>
</dbReference>
<dbReference type="OMA" id="MTDWETP"/>
<comment type="subunit">
    <text evidence="3">Homotetramer.</text>
</comment>
<evidence type="ECO:0000256" key="16">
    <source>
        <dbReference type="ARBA" id="ARBA00066458"/>
    </source>
</evidence>
<dbReference type="OrthoDB" id="1925334at2759"/>
<keyword evidence="8 21" id="KW-0479">Metal-binding</keyword>
<dbReference type="GO" id="GO:0046872">
    <property type="term" value="F:metal ion binding"/>
    <property type="evidence" value="ECO:0007669"/>
    <property type="project" value="UniProtKB-UniRule"/>
</dbReference>
<dbReference type="InterPro" id="IPR013785">
    <property type="entry name" value="Aldolase_TIM"/>
</dbReference>
<keyword evidence="25" id="KW-1185">Reference proteome</keyword>
<keyword evidence="6" id="KW-0285">Flavoprotein</keyword>
<evidence type="ECO:0000256" key="10">
    <source>
        <dbReference type="ARBA" id="ARBA00023002"/>
    </source>
</evidence>
<evidence type="ECO:0000256" key="19">
    <source>
        <dbReference type="ARBA" id="ARBA00078774"/>
    </source>
</evidence>
<evidence type="ECO:0000259" key="22">
    <source>
        <dbReference type="PROSITE" id="PS50255"/>
    </source>
</evidence>
<evidence type="ECO:0000256" key="7">
    <source>
        <dbReference type="ARBA" id="ARBA00022643"/>
    </source>
</evidence>
<dbReference type="Proteomes" id="UP000078561">
    <property type="component" value="Unassembled WGS sequence"/>
</dbReference>
<dbReference type="SMART" id="SM01117">
    <property type="entry name" value="Cyt-b5"/>
    <property type="match status" value="1"/>
</dbReference>
<dbReference type="InterPro" id="IPR018506">
    <property type="entry name" value="Cyt_B5_heme-BS"/>
</dbReference>
<evidence type="ECO:0000259" key="23">
    <source>
        <dbReference type="PROSITE" id="PS51349"/>
    </source>
</evidence>
<dbReference type="InParanoid" id="A0A163LZZ3"/>
<dbReference type="SUPFAM" id="SSF51395">
    <property type="entry name" value="FMN-linked oxidoreductases"/>
    <property type="match status" value="1"/>
</dbReference>
<dbReference type="InterPro" id="IPR037458">
    <property type="entry name" value="L-MDH/L-LDH_FMN-bd"/>
</dbReference>
<comment type="similarity">
    <text evidence="21">Belongs to the cytochrome b5 family.</text>
</comment>
<dbReference type="CDD" id="cd02922">
    <property type="entry name" value="FCB2_FMN"/>
    <property type="match status" value="1"/>
</dbReference>
<feature type="domain" description="FMN hydroxy acid dehydrogenase" evidence="23">
    <location>
        <begin position="105"/>
        <end position="466"/>
    </location>
</feature>
<dbReference type="PROSITE" id="PS00557">
    <property type="entry name" value="FMN_HYDROXY_ACID_DH_1"/>
    <property type="match status" value="1"/>
</dbReference>
<evidence type="ECO:0000256" key="13">
    <source>
        <dbReference type="ARBA" id="ARBA00052399"/>
    </source>
</evidence>
<evidence type="ECO:0000256" key="9">
    <source>
        <dbReference type="ARBA" id="ARBA00022946"/>
    </source>
</evidence>
<evidence type="ECO:0000256" key="18">
    <source>
        <dbReference type="ARBA" id="ARBA00075949"/>
    </source>
</evidence>
<name>A0A163LZZ3_ABSGL</name>
<comment type="similarity">
    <text evidence="15">In the N-terminal section; belongs to the cytochrome b5 family.</text>
</comment>
<reference evidence="24" key="1">
    <citation type="submission" date="2016-04" db="EMBL/GenBank/DDBJ databases">
        <authorList>
            <person name="Evans L.H."/>
            <person name="Alamgir A."/>
            <person name="Owens N."/>
            <person name="Weber N.D."/>
            <person name="Virtaneva K."/>
            <person name="Barbian K."/>
            <person name="Babar A."/>
            <person name="Rosenke K."/>
        </authorList>
    </citation>
    <scope>NUCLEOTIDE SEQUENCE [LARGE SCALE GENOMIC DNA]</scope>
    <source>
        <strain evidence="24">CBS 101.48</strain>
    </source>
</reference>
<dbReference type="GO" id="GO:0020037">
    <property type="term" value="F:heme binding"/>
    <property type="evidence" value="ECO:0007669"/>
    <property type="project" value="UniProtKB-UniRule"/>
</dbReference>
<evidence type="ECO:0000256" key="5">
    <source>
        <dbReference type="ARBA" id="ARBA00022617"/>
    </source>
</evidence>
<gene>
    <name evidence="24" type="primary">ABSGL_05614.1 scaffold 7188</name>
</gene>
<evidence type="ECO:0000256" key="2">
    <source>
        <dbReference type="ARBA" id="ARBA00004569"/>
    </source>
</evidence>
<comment type="subcellular location">
    <subcellularLocation>
        <location evidence="2">Mitochondrion intermembrane space</location>
    </subcellularLocation>
</comment>